<evidence type="ECO:0000313" key="3">
    <source>
        <dbReference type="Proteomes" id="UP001632037"/>
    </source>
</evidence>
<name>A0ABD3FW03_9STRA</name>
<accession>A0ABD3FW03</accession>
<comment type="caution">
    <text evidence="2">The sequence shown here is derived from an EMBL/GenBank/DDBJ whole genome shotgun (WGS) entry which is preliminary data.</text>
</comment>
<proteinExistence type="predicted"/>
<evidence type="ECO:0000313" key="2">
    <source>
        <dbReference type="EMBL" id="KAL3670557.1"/>
    </source>
</evidence>
<dbReference type="AlphaFoldDB" id="A0ABD3FW03"/>
<organism evidence="2 3">
    <name type="scientific">Phytophthora oleae</name>
    <dbReference type="NCBI Taxonomy" id="2107226"/>
    <lineage>
        <taxon>Eukaryota</taxon>
        <taxon>Sar</taxon>
        <taxon>Stramenopiles</taxon>
        <taxon>Oomycota</taxon>
        <taxon>Peronosporomycetes</taxon>
        <taxon>Peronosporales</taxon>
        <taxon>Peronosporaceae</taxon>
        <taxon>Phytophthora</taxon>
    </lineage>
</organism>
<reference evidence="2 3" key="1">
    <citation type="submission" date="2024-09" db="EMBL/GenBank/DDBJ databases">
        <title>Genome sequencing and assembly of Phytophthora oleae, isolate VK10A, causative agent of rot of olive drupes.</title>
        <authorList>
            <person name="Conti Taguali S."/>
            <person name="Riolo M."/>
            <person name="La Spada F."/>
            <person name="Cacciola S.O."/>
            <person name="Dionisio G."/>
        </authorList>
    </citation>
    <scope>NUCLEOTIDE SEQUENCE [LARGE SCALE GENOMIC DNA]</scope>
    <source>
        <strain evidence="2 3">VK10A</strain>
    </source>
</reference>
<dbReference type="Proteomes" id="UP001632037">
    <property type="component" value="Unassembled WGS sequence"/>
</dbReference>
<keyword evidence="3" id="KW-1185">Reference proteome</keyword>
<protein>
    <submittedName>
        <fullName evidence="2">Uncharacterized protein</fullName>
    </submittedName>
</protein>
<sequence length="123" mass="13475">MLCRGAPHANHRHAQSPAMRKPGLKPCQQLQQCSIPDGRNACLTVLLGWLLRGARAGTSQFLWQNIALPTLTPRIEARKVKSFKVGMACRAARCSAVLTSHSFRAVQCVLRAAAPLLLPAPRW</sequence>
<feature type="region of interest" description="Disordered" evidence="1">
    <location>
        <begin position="1"/>
        <end position="23"/>
    </location>
</feature>
<evidence type="ECO:0000256" key="1">
    <source>
        <dbReference type="SAM" id="MobiDB-lite"/>
    </source>
</evidence>
<gene>
    <name evidence="2" type="ORF">V7S43_004871</name>
</gene>
<dbReference type="EMBL" id="JBIMZQ010000007">
    <property type="protein sequence ID" value="KAL3670557.1"/>
    <property type="molecule type" value="Genomic_DNA"/>
</dbReference>